<keyword evidence="2" id="KW-0229">DNA integration</keyword>
<dbReference type="OrthoDB" id="7222937at2"/>
<comment type="caution">
    <text evidence="6">The sequence shown here is derived from an EMBL/GenBank/DDBJ whole genome shotgun (WGS) entry which is preliminary data.</text>
</comment>
<proteinExistence type="inferred from homology"/>
<evidence type="ECO:0000259" key="5">
    <source>
        <dbReference type="PROSITE" id="PS51898"/>
    </source>
</evidence>
<dbReference type="GO" id="GO:0015074">
    <property type="term" value="P:DNA integration"/>
    <property type="evidence" value="ECO:0007669"/>
    <property type="project" value="UniProtKB-KW"/>
</dbReference>
<dbReference type="Gene3D" id="1.10.443.10">
    <property type="entry name" value="Intergrase catalytic core"/>
    <property type="match status" value="1"/>
</dbReference>
<keyword evidence="3" id="KW-0238">DNA-binding</keyword>
<dbReference type="InterPro" id="IPR053876">
    <property type="entry name" value="Phage_int_M"/>
</dbReference>
<gene>
    <name evidence="6" type="ORF">FEV53_20050</name>
</gene>
<evidence type="ECO:0000256" key="2">
    <source>
        <dbReference type="ARBA" id="ARBA00022908"/>
    </source>
</evidence>
<accession>A0A547PHT4</accession>
<dbReference type="GO" id="GO:0003677">
    <property type="term" value="F:DNA binding"/>
    <property type="evidence" value="ECO:0007669"/>
    <property type="project" value="UniProtKB-KW"/>
</dbReference>
<feature type="non-terminal residue" evidence="6">
    <location>
        <position position="371"/>
    </location>
</feature>
<dbReference type="SUPFAM" id="SSF56349">
    <property type="entry name" value="DNA breaking-rejoining enzymes"/>
    <property type="match status" value="1"/>
</dbReference>
<sequence length="371" mass="41001">MARQHPQGGRAMKTEALLTPHLIATLKPRSKEYTLHDAGCVGLALRVQPGGARSWVTWDRQGGKTRRITLGKVEALDLEAARTALRSRQAGLALPETPGTSPTFGALAQRFLEAKAGIYTPRTLSCLGAYLDSQLLPAFGAKRLHTITTPQVAEWFHRYARTRPGGANAALGHFTTIWRWGRDQGLFPGDLPNPAGPVRKMPRVARGQMLNAGDLRRLAAVLDTPPPRTRDAAEAIRIILFTGCRSGEILRLRWREVKSGRLTLERTKTGPRVVLLSDEASQLFKTRRGPRSSDYVFPSQSCPDRPRRSITSAWNHIKRAASLPPSLRLHDLRHTYASHAVLSGESLYLTGKLLGHRNPGSTNRYAHLDSH</sequence>
<dbReference type="EMBL" id="VFSV01000115">
    <property type="protein sequence ID" value="TRD13705.1"/>
    <property type="molecule type" value="Genomic_DNA"/>
</dbReference>
<organism evidence="6 7">
    <name type="scientific">Palleronia caenipelagi</name>
    <dbReference type="NCBI Taxonomy" id="2489174"/>
    <lineage>
        <taxon>Bacteria</taxon>
        <taxon>Pseudomonadati</taxon>
        <taxon>Pseudomonadota</taxon>
        <taxon>Alphaproteobacteria</taxon>
        <taxon>Rhodobacterales</taxon>
        <taxon>Roseobacteraceae</taxon>
        <taxon>Palleronia</taxon>
    </lineage>
</organism>
<dbReference type="InterPro" id="IPR013762">
    <property type="entry name" value="Integrase-like_cat_sf"/>
</dbReference>
<dbReference type="Gene3D" id="3.30.160.390">
    <property type="entry name" value="Integrase, DNA-binding domain"/>
    <property type="match status" value="1"/>
</dbReference>
<dbReference type="InterPro" id="IPR002104">
    <property type="entry name" value="Integrase_catalytic"/>
</dbReference>
<keyword evidence="7" id="KW-1185">Reference proteome</keyword>
<dbReference type="Gene3D" id="1.10.150.130">
    <property type="match status" value="1"/>
</dbReference>
<evidence type="ECO:0000313" key="7">
    <source>
        <dbReference type="Proteomes" id="UP000318590"/>
    </source>
</evidence>
<reference evidence="6 7" key="1">
    <citation type="submission" date="2019-06" db="EMBL/GenBank/DDBJ databases">
        <title>Paenimaribius caenipelagi gen. nov., sp. nov., isolated from a tidal flat.</title>
        <authorList>
            <person name="Yoon J.-H."/>
        </authorList>
    </citation>
    <scope>NUCLEOTIDE SEQUENCE [LARGE SCALE GENOMIC DNA]</scope>
    <source>
        <strain evidence="6 7">JBTF-M29</strain>
    </source>
</reference>
<protein>
    <submittedName>
        <fullName evidence="6">Site-specific integrase</fullName>
    </submittedName>
</protein>
<dbReference type="InterPro" id="IPR038488">
    <property type="entry name" value="Integrase_DNA-bd_sf"/>
</dbReference>
<dbReference type="Pfam" id="PF13356">
    <property type="entry name" value="Arm-DNA-bind_3"/>
    <property type="match status" value="1"/>
</dbReference>
<keyword evidence="4" id="KW-0233">DNA recombination</keyword>
<dbReference type="PANTHER" id="PTHR30629">
    <property type="entry name" value="PROPHAGE INTEGRASE"/>
    <property type="match status" value="1"/>
</dbReference>
<dbReference type="InterPro" id="IPR010998">
    <property type="entry name" value="Integrase_recombinase_N"/>
</dbReference>
<dbReference type="InterPro" id="IPR025166">
    <property type="entry name" value="Integrase_DNA_bind_dom"/>
</dbReference>
<evidence type="ECO:0000313" key="6">
    <source>
        <dbReference type="EMBL" id="TRD13705.1"/>
    </source>
</evidence>
<comment type="similarity">
    <text evidence="1">Belongs to the 'phage' integrase family.</text>
</comment>
<name>A0A547PHT4_9RHOB</name>
<evidence type="ECO:0000256" key="4">
    <source>
        <dbReference type="ARBA" id="ARBA00023172"/>
    </source>
</evidence>
<dbReference type="Proteomes" id="UP000318590">
    <property type="component" value="Unassembled WGS sequence"/>
</dbReference>
<dbReference type="PANTHER" id="PTHR30629:SF2">
    <property type="entry name" value="PROPHAGE INTEGRASE INTS-RELATED"/>
    <property type="match status" value="1"/>
</dbReference>
<dbReference type="Pfam" id="PF22022">
    <property type="entry name" value="Phage_int_M"/>
    <property type="match status" value="1"/>
</dbReference>
<dbReference type="InterPro" id="IPR011010">
    <property type="entry name" value="DNA_brk_join_enz"/>
</dbReference>
<evidence type="ECO:0000256" key="3">
    <source>
        <dbReference type="ARBA" id="ARBA00023125"/>
    </source>
</evidence>
<evidence type="ECO:0000256" key="1">
    <source>
        <dbReference type="ARBA" id="ARBA00008857"/>
    </source>
</evidence>
<dbReference type="CDD" id="cd00796">
    <property type="entry name" value="INT_Rci_Hp1_C"/>
    <property type="match status" value="1"/>
</dbReference>
<dbReference type="Pfam" id="PF00589">
    <property type="entry name" value="Phage_integrase"/>
    <property type="match status" value="1"/>
</dbReference>
<dbReference type="AlphaFoldDB" id="A0A547PHT4"/>
<dbReference type="GO" id="GO:0006310">
    <property type="term" value="P:DNA recombination"/>
    <property type="evidence" value="ECO:0007669"/>
    <property type="project" value="UniProtKB-KW"/>
</dbReference>
<dbReference type="RefSeq" id="WP_142836391.1">
    <property type="nucleotide sequence ID" value="NZ_VFSV01000115.1"/>
</dbReference>
<dbReference type="PROSITE" id="PS51898">
    <property type="entry name" value="TYR_RECOMBINASE"/>
    <property type="match status" value="1"/>
</dbReference>
<dbReference type="InterPro" id="IPR050808">
    <property type="entry name" value="Phage_Integrase"/>
</dbReference>
<feature type="domain" description="Tyr recombinase" evidence="5">
    <location>
        <begin position="200"/>
        <end position="371"/>
    </location>
</feature>